<proteinExistence type="predicted"/>
<protein>
    <submittedName>
        <fullName evidence="1">Uncharacterized protein</fullName>
    </submittedName>
</protein>
<dbReference type="RefSeq" id="WP_186743933.1">
    <property type="nucleotide sequence ID" value="NZ_CP060394.1"/>
</dbReference>
<dbReference type="AlphaFoldDB" id="A0A7G8BK47"/>
<evidence type="ECO:0000313" key="2">
    <source>
        <dbReference type="Proteomes" id="UP000515312"/>
    </source>
</evidence>
<dbReference type="KEGG" id="adin:H7849_02685"/>
<reference evidence="1 2" key="1">
    <citation type="submission" date="2020-08" db="EMBL/GenBank/DDBJ databases">
        <title>Edaphobacter telluris sp. nov. and Acidobacterium dinghuensis sp. nov., two acidobacteria isolated from forest soil.</title>
        <authorList>
            <person name="Fu J."/>
            <person name="Qiu L."/>
        </authorList>
    </citation>
    <scope>NUCLEOTIDE SEQUENCE [LARGE SCALE GENOMIC DNA]</scope>
    <source>
        <strain evidence="1">4Y35</strain>
    </source>
</reference>
<dbReference type="Proteomes" id="UP000515312">
    <property type="component" value="Chromosome"/>
</dbReference>
<dbReference type="EMBL" id="CP060394">
    <property type="protein sequence ID" value="QNI32917.1"/>
    <property type="molecule type" value="Genomic_DNA"/>
</dbReference>
<name>A0A7G8BK47_9BACT</name>
<organism evidence="1 2">
    <name type="scientific">Alloacidobacterium dinghuense</name>
    <dbReference type="NCBI Taxonomy" id="2763107"/>
    <lineage>
        <taxon>Bacteria</taxon>
        <taxon>Pseudomonadati</taxon>
        <taxon>Acidobacteriota</taxon>
        <taxon>Terriglobia</taxon>
        <taxon>Terriglobales</taxon>
        <taxon>Acidobacteriaceae</taxon>
        <taxon>Alloacidobacterium</taxon>
    </lineage>
</organism>
<accession>A0A7G8BK47</accession>
<evidence type="ECO:0000313" key="1">
    <source>
        <dbReference type="EMBL" id="QNI32917.1"/>
    </source>
</evidence>
<gene>
    <name evidence="1" type="ORF">H7849_02685</name>
</gene>
<sequence length="100" mass="11187">MVKTFDWQKGKLYLGSGPADPAVSVMFDLKIEHEPETEVETAEGRLRVVDEAFSGEPLVMIEQTAPLRLESDQVKARVTFKTMSLKTGEYTFVCSGPVQY</sequence>
<keyword evidence="2" id="KW-1185">Reference proteome</keyword>